<dbReference type="InterPro" id="IPR046848">
    <property type="entry name" value="E_motif"/>
</dbReference>
<dbReference type="PANTHER" id="PTHR47926">
    <property type="entry name" value="PENTATRICOPEPTIDE REPEAT-CONTAINING PROTEIN"/>
    <property type="match status" value="1"/>
</dbReference>
<protein>
    <recommendedName>
        <fullName evidence="6">Chlororespiratory reduction 21</fullName>
    </recommendedName>
</protein>
<dbReference type="Pfam" id="PF01535">
    <property type="entry name" value="PPR"/>
    <property type="match status" value="5"/>
</dbReference>
<keyword evidence="1" id="KW-0677">Repeat</keyword>
<dbReference type="FunFam" id="1.25.40.10:FF:000031">
    <property type="entry name" value="Pentatricopeptide repeat-containing protein mitochondrial"/>
    <property type="match status" value="1"/>
</dbReference>
<dbReference type="InterPro" id="IPR011990">
    <property type="entry name" value="TPR-like_helical_dom_sf"/>
</dbReference>
<dbReference type="GO" id="GO:0003723">
    <property type="term" value="F:RNA binding"/>
    <property type="evidence" value="ECO:0007669"/>
    <property type="project" value="InterPro"/>
</dbReference>
<evidence type="ECO:0008006" key="6">
    <source>
        <dbReference type="Google" id="ProtNLM"/>
    </source>
</evidence>
<dbReference type="OMA" id="FFPCLIK"/>
<dbReference type="PANTHER" id="PTHR47926:SF347">
    <property type="entry name" value="PENTATRICOPEPTIDE REPEAT-CONTAINING PROTEIN"/>
    <property type="match status" value="1"/>
</dbReference>
<proteinExistence type="inferred from homology"/>
<evidence type="ECO:0000313" key="5">
    <source>
        <dbReference type="Proteomes" id="UP000594263"/>
    </source>
</evidence>
<reference evidence="4" key="1">
    <citation type="submission" date="2021-01" db="UniProtKB">
        <authorList>
            <consortium name="EnsemblPlants"/>
        </authorList>
    </citation>
    <scope>IDENTIFICATION</scope>
</reference>
<dbReference type="GO" id="GO:0009451">
    <property type="term" value="P:RNA modification"/>
    <property type="evidence" value="ECO:0007669"/>
    <property type="project" value="InterPro"/>
</dbReference>
<dbReference type="NCBIfam" id="TIGR00756">
    <property type="entry name" value="PPR"/>
    <property type="match status" value="3"/>
</dbReference>
<dbReference type="Pfam" id="PF13041">
    <property type="entry name" value="PPR_2"/>
    <property type="match status" value="2"/>
</dbReference>
<dbReference type="Gramene" id="Kaladp0674s0081.1.v1.1">
    <property type="protein sequence ID" value="Kaladp0674s0081.1.v1.1.CDS.1"/>
    <property type="gene ID" value="Kaladp0674s0081.v1.1"/>
</dbReference>
<dbReference type="PROSITE" id="PS51375">
    <property type="entry name" value="PPR"/>
    <property type="match status" value="6"/>
</dbReference>
<dbReference type="Proteomes" id="UP000594263">
    <property type="component" value="Unplaced"/>
</dbReference>
<dbReference type="FunFam" id="1.25.40.10:FF:000073">
    <property type="entry name" value="Pentatricopeptide repeat-containing protein chloroplastic"/>
    <property type="match status" value="1"/>
</dbReference>
<feature type="repeat" description="PPR" evidence="3">
    <location>
        <begin position="592"/>
        <end position="626"/>
    </location>
</feature>
<name>A0A7N1A919_KALFE</name>
<dbReference type="FunFam" id="1.25.40.10:FF:000280">
    <property type="entry name" value="Pentatricopeptide repeat-containing protein"/>
    <property type="match status" value="1"/>
</dbReference>
<sequence>MAVWSSVIQPNCIHLCNADTNGARQVNSDLSKPLIFKKRSRISASRCCCAAQTYDSISIRYNSDFDPVQSGDFFSKDSHFVEELAGKVMKDYARDGDFEDAIRVYIELLDDGFQAGEFEMFPILVKSFGSFCDVRKGREVHGHVVKLGALDDVYVANSILGMYWKCGAGDDAVKVFERMPVWDVVSWNSMISGLNQAAEFLESLRFLSWMMWDSSLRPSRVACLSALSACASVEMGIAGREIHAYAMKCGFDVDEFVVSVLIEMYMKCGDVALAENVFRSREDVLSGGNPVLWNVMLFGYISNGCLPQAADLFVDMLQMDLRHGASSMLAGLVLCSEMSQLAFGKQIHNFILRNGLEDDVRVTTALMDMYFKCGDVEGGLKIFDSCSDRNLIMWGAVISNCVQTGFCYTALRLFHAFLSEHRAPDSAMLLSVLRACSAVVNYSMGTGIHGFIIKKGIRQGAFLGSALVDFYAKCKDLESSRALFDGLTSRDVVAWNALISGYVQCGLSDKALKAFRDMLSEQLRPSSVSLSSILSASADLSVKITCREIHGYLTRRDLVSNTLVANSLIAAYARCGDINSSRKIFDGMTERNTVSWNSFIFGSGMHEKIDHTLQLFEQMLAAGVEPNNVTFTAILSACSHAGRVDEGWKYFTSMCEEHGVERRVEHYTCMVDLLGRAGQLKRAYDLILTMPFAPDAQTWGALLGACRTHGGVELARTVADHIFQIDSSAVGYRVLLANLYQDAGDTDQVDKIRSEMKDLGLRKNPGCSWIEVNNEVHAFVASDRSHCESDLIYSTIRSLTAEIIRVLSSNQEAGESTRRQAL</sequence>
<dbReference type="InterPro" id="IPR002885">
    <property type="entry name" value="PPR_rpt"/>
</dbReference>
<dbReference type="AlphaFoldDB" id="A0A7N1A919"/>
<evidence type="ECO:0000256" key="3">
    <source>
        <dbReference type="PROSITE-ProRule" id="PRU00708"/>
    </source>
</evidence>
<feature type="repeat" description="PPR" evidence="3">
    <location>
        <begin position="289"/>
        <end position="323"/>
    </location>
</feature>
<comment type="similarity">
    <text evidence="2">Belongs to the PPR family. PCMP-E subfamily.</text>
</comment>
<dbReference type="Gene3D" id="1.25.40.10">
    <property type="entry name" value="Tetratricopeptide repeat domain"/>
    <property type="match status" value="5"/>
</dbReference>
<dbReference type="EnsemblPlants" id="Kaladp0674s0081.1.v1.1">
    <property type="protein sequence ID" value="Kaladp0674s0081.1.v1.1.CDS.1"/>
    <property type="gene ID" value="Kaladp0674s0081.v1.1"/>
</dbReference>
<organism evidence="4 5">
    <name type="scientific">Kalanchoe fedtschenkoi</name>
    <name type="common">Lavender scallops</name>
    <name type="synonym">South American air plant</name>
    <dbReference type="NCBI Taxonomy" id="63787"/>
    <lineage>
        <taxon>Eukaryota</taxon>
        <taxon>Viridiplantae</taxon>
        <taxon>Streptophyta</taxon>
        <taxon>Embryophyta</taxon>
        <taxon>Tracheophyta</taxon>
        <taxon>Spermatophyta</taxon>
        <taxon>Magnoliopsida</taxon>
        <taxon>eudicotyledons</taxon>
        <taxon>Gunneridae</taxon>
        <taxon>Pentapetalae</taxon>
        <taxon>Saxifragales</taxon>
        <taxon>Crassulaceae</taxon>
        <taxon>Kalanchoe</taxon>
    </lineage>
</organism>
<dbReference type="FunFam" id="1.25.40.10:FF:000381">
    <property type="entry name" value="Pentatricopeptide repeat-containing protein"/>
    <property type="match status" value="1"/>
</dbReference>
<dbReference type="Pfam" id="PF20431">
    <property type="entry name" value="E_motif"/>
    <property type="match status" value="1"/>
</dbReference>
<evidence type="ECO:0000256" key="2">
    <source>
        <dbReference type="ARBA" id="ARBA00061659"/>
    </source>
</evidence>
<dbReference type="InterPro" id="IPR046960">
    <property type="entry name" value="PPR_At4g14850-like_plant"/>
</dbReference>
<evidence type="ECO:0000256" key="1">
    <source>
        <dbReference type="ARBA" id="ARBA00022737"/>
    </source>
</evidence>
<feature type="repeat" description="PPR" evidence="3">
    <location>
        <begin position="561"/>
        <end position="591"/>
    </location>
</feature>
<feature type="repeat" description="PPR" evidence="3">
    <location>
        <begin position="183"/>
        <end position="218"/>
    </location>
</feature>
<feature type="repeat" description="PPR" evidence="3">
    <location>
        <begin position="491"/>
        <end position="525"/>
    </location>
</feature>
<feature type="repeat" description="PPR" evidence="3">
    <location>
        <begin position="627"/>
        <end position="662"/>
    </location>
</feature>
<keyword evidence="5" id="KW-1185">Reference proteome</keyword>
<accession>A0A7N1A919</accession>
<evidence type="ECO:0000313" key="4">
    <source>
        <dbReference type="EnsemblPlants" id="Kaladp0674s0081.1.v1.1.CDS.1"/>
    </source>
</evidence>